<dbReference type="Pfam" id="PF13354">
    <property type="entry name" value="Beta-lactamase2"/>
    <property type="match status" value="1"/>
</dbReference>
<gene>
    <name evidence="3" type="ORF">IMF26_01100</name>
</gene>
<reference evidence="3" key="2">
    <citation type="journal article" date="2023" name="Biology">
        <title>Prokaryotic Life Associated with Coal-Fire Gas Vents Revealed by Metagenomics.</title>
        <authorList>
            <person name="Kadnikov V.V."/>
            <person name="Mardanov A.V."/>
            <person name="Beletsky A.V."/>
            <person name="Karnachuk O.V."/>
            <person name="Ravin N.V."/>
        </authorList>
    </citation>
    <scope>NUCLEOTIDE SEQUENCE</scope>
    <source>
        <strain evidence="3">Bu02</strain>
    </source>
</reference>
<dbReference type="SUPFAM" id="SSF56601">
    <property type="entry name" value="beta-lactamase/transpeptidase-like"/>
    <property type="match status" value="1"/>
</dbReference>
<dbReference type="InterPro" id="IPR045155">
    <property type="entry name" value="Beta-lactam_cat"/>
</dbReference>
<dbReference type="AlphaFoldDB" id="A0AAT9LCB4"/>
<dbReference type="Gene3D" id="3.40.710.10">
    <property type="entry name" value="DD-peptidase/beta-lactamase superfamily"/>
    <property type="match status" value="1"/>
</dbReference>
<accession>A0AAT9LCB4</accession>
<evidence type="ECO:0000313" key="3">
    <source>
        <dbReference type="EMBL" id="QUL98716.1"/>
    </source>
</evidence>
<feature type="region of interest" description="Disordered" evidence="1">
    <location>
        <begin position="52"/>
        <end position="76"/>
    </location>
</feature>
<dbReference type="EMBL" id="CP062796">
    <property type="protein sequence ID" value="QUL98716.1"/>
    <property type="molecule type" value="Genomic_DNA"/>
</dbReference>
<dbReference type="KEGG" id="fcz:IMF26_01100"/>
<name>A0AAT9LCB4_9FIRM</name>
<evidence type="ECO:0000256" key="1">
    <source>
        <dbReference type="SAM" id="MobiDB-lite"/>
    </source>
</evidence>
<dbReference type="InterPro" id="IPR012338">
    <property type="entry name" value="Beta-lactam/transpept-like"/>
</dbReference>
<proteinExistence type="predicted"/>
<reference evidence="3" key="1">
    <citation type="submission" date="2020-10" db="EMBL/GenBank/DDBJ databases">
        <authorList>
            <person name="Kadnikov V."/>
            <person name="Beletsky A.V."/>
            <person name="Mardanov A.V."/>
            <person name="Karnachuk O.V."/>
            <person name="Ravin N.V."/>
        </authorList>
    </citation>
    <scope>NUCLEOTIDE SEQUENCE</scope>
    <source>
        <strain evidence="3">Bu02</strain>
    </source>
</reference>
<organism evidence="3">
    <name type="scientific">Candidatus Fermentithermobacillus carboniphilus</name>
    <dbReference type="NCBI Taxonomy" id="3085328"/>
    <lineage>
        <taxon>Bacteria</taxon>
        <taxon>Bacillati</taxon>
        <taxon>Bacillota</taxon>
        <taxon>Candidatus Fermentithermobacillia</taxon>
        <taxon>Candidatus Fermentithermobacillales</taxon>
        <taxon>Candidatus Fermentithermobacillaceae</taxon>
        <taxon>Candidatus Fermentithermobacillus</taxon>
    </lineage>
</organism>
<evidence type="ECO:0000259" key="2">
    <source>
        <dbReference type="Pfam" id="PF13354"/>
    </source>
</evidence>
<dbReference type="PANTHER" id="PTHR35333">
    <property type="entry name" value="BETA-LACTAMASE"/>
    <property type="match status" value="1"/>
</dbReference>
<feature type="compositionally biased region" description="Basic and acidic residues" evidence="1">
    <location>
        <begin position="57"/>
        <end position="76"/>
    </location>
</feature>
<dbReference type="GO" id="GO:0008800">
    <property type="term" value="F:beta-lactamase activity"/>
    <property type="evidence" value="ECO:0007669"/>
    <property type="project" value="InterPro"/>
</dbReference>
<protein>
    <submittedName>
        <fullName evidence="3">Serine hydrolase</fullName>
    </submittedName>
</protein>
<keyword evidence="3" id="KW-0378">Hydrolase</keyword>
<feature type="domain" description="Beta-lactamase class A catalytic" evidence="2">
    <location>
        <begin position="116"/>
        <end position="316"/>
    </location>
</feature>
<dbReference type="PANTHER" id="PTHR35333:SF3">
    <property type="entry name" value="BETA-LACTAMASE-TYPE TRANSPEPTIDASE FOLD CONTAINING PROTEIN"/>
    <property type="match status" value="1"/>
</dbReference>
<dbReference type="GO" id="GO:0030655">
    <property type="term" value="P:beta-lactam antibiotic catabolic process"/>
    <property type="evidence" value="ECO:0007669"/>
    <property type="project" value="InterPro"/>
</dbReference>
<dbReference type="InterPro" id="IPR000871">
    <property type="entry name" value="Beta-lactam_class-A"/>
</dbReference>
<dbReference type="GO" id="GO:0046677">
    <property type="term" value="P:response to antibiotic"/>
    <property type="evidence" value="ECO:0007669"/>
    <property type="project" value="InterPro"/>
</dbReference>
<sequence length="354" mass="39259">MKPIVVKQLLAVALIISFGVFGGITGFRGHIPKGQTGNKGESLARAAPWQQGVASDDYSHSSSEEDVKVSPERNGEEHLARVKDNEHRWNPDYEPLEKQLEVYIEDLNKATGQEWGIYFEDLTSGKTFGVNPDLWVPAASTVKVPVVLYASYLVSQGQISWDERLTYIASRDWRSGAGSLQFTAKDYDTFTIRELCEKAIVESDNVAWKMLERRLGKENIARFMADLGGTVVYPDGQNVSTPRDMATYMKAALLFANENPEGEKLMYDLAHTIWNTGLNRFIASKVVVAHKEGDVAGVANDVGVVYAGHPYIVAIMSKGHHDVEAGFEEIGRISKIIYEYQVNLEANLQGVQGN</sequence>